<dbReference type="RefSeq" id="WP_136461754.1">
    <property type="nucleotide sequence ID" value="NZ_SRKY01000001.1"/>
</dbReference>
<dbReference type="EMBL" id="SRKY01000001">
    <property type="protein sequence ID" value="THH38834.1"/>
    <property type="molecule type" value="Genomic_DNA"/>
</dbReference>
<evidence type="ECO:0000313" key="1">
    <source>
        <dbReference type="EMBL" id="THH38834.1"/>
    </source>
</evidence>
<proteinExistence type="predicted"/>
<evidence type="ECO:0000313" key="2">
    <source>
        <dbReference type="Proteomes" id="UP000306602"/>
    </source>
</evidence>
<dbReference type="AlphaFoldDB" id="A0A4S4NGP9"/>
<protein>
    <submittedName>
        <fullName evidence="1">Uncharacterized protein</fullName>
    </submittedName>
</protein>
<organism evidence="1 2">
    <name type="scientific">Aliishimia ponticola</name>
    <dbReference type="NCBI Taxonomy" id="2499833"/>
    <lineage>
        <taxon>Bacteria</taxon>
        <taxon>Pseudomonadati</taxon>
        <taxon>Pseudomonadota</taxon>
        <taxon>Alphaproteobacteria</taxon>
        <taxon>Rhodobacterales</taxon>
        <taxon>Paracoccaceae</taxon>
        <taxon>Aliishimia</taxon>
    </lineage>
</organism>
<sequence length="448" mass="47687">MVSVTPLGTDTRRRIGLLPPDVTGLPPSLWTDSEPAQLQRLLPGAMGQRLPAAQELLLTVLLAEADDLPRPDDAMAWLIARIDALIELGAVEPALSMIAAAEPTRDKDLFARWMTLSLLAGEERAPCGALALRPDLSPDEATRIFCLARMGDFETAALLFGTTGALDVLGAERETLLAHFLDPELFADEPLPRAPLRPDALTFRLFAAAGEPLPTAPLPRAFAHTDLSDAAGWKAQIEAAERLARAGVLPANRLLGLYTNRAPAASGGIWDRVAAVQDFDRALSAGNAAQVAETLPPVWRSMQSAGLETVFADLFAADLAKLSLNGPARNIAWRVVLLSRESAEADLPHDMPAPLMFLASLAQGQPDADLAQTDTGRAVVDGFAPQADRSLPPGQSGEEILKVLARLSEAGRGDLSALTSALRTLRALGLEPVARQVALQSLIIRARE</sequence>
<accession>A0A4S4NGP9</accession>
<name>A0A4S4NGP9_9RHOB</name>
<gene>
    <name evidence="1" type="ORF">E4Z66_04560</name>
</gene>
<keyword evidence="2" id="KW-1185">Reference proteome</keyword>
<reference evidence="1 2" key="1">
    <citation type="submission" date="2019-04" db="EMBL/GenBank/DDBJ databases">
        <title>Shimia ponticola sp. nov., isolated from seawater.</title>
        <authorList>
            <person name="Kim Y.-O."/>
            <person name="Yoon J.-H."/>
        </authorList>
    </citation>
    <scope>NUCLEOTIDE SEQUENCE [LARGE SCALE GENOMIC DNA]</scope>
    <source>
        <strain evidence="1 2">MYP11</strain>
    </source>
</reference>
<comment type="caution">
    <text evidence="1">The sequence shown here is derived from an EMBL/GenBank/DDBJ whole genome shotgun (WGS) entry which is preliminary data.</text>
</comment>
<dbReference type="OrthoDB" id="7929427at2"/>
<dbReference type="Proteomes" id="UP000306602">
    <property type="component" value="Unassembled WGS sequence"/>
</dbReference>